<organism evidence="5 6">
    <name type="scientific">Halodesulfovibrio spirochaetisodalis</name>
    <dbReference type="NCBI Taxonomy" id="1560234"/>
    <lineage>
        <taxon>Bacteria</taxon>
        <taxon>Pseudomonadati</taxon>
        <taxon>Thermodesulfobacteriota</taxon>
        <taxon>Desulfovibrionia</taxon>
        <taxon>Desulfovibrionales</taxon>
        <taxon>Desulfovibrionaceae</taxon>
        <taxon>Halodesulfovibrio</taxon>
    </lineage>
</organism>
<keyword evidence="3 4" id="KW-0456">Lyase</keyword>
<dbReference type="UniPathway" id="UPA00079"/>
<dbReference type="PANTHER" id="PTHR37167">
    <property type="entry name" value="1,4-DIHYDROXY-6-NAPHTOATE SYNTHASE"/>
    <property type="match status" value="1"/>
</dbReference>
<feature type="binding site" evidence="4">
    <location>
        <begin position="110"/>
        <end position="111"/>
    </location>
    <ligand>
        <name>substrate</name>
    </ligand>
</feature>
<dbReference type="PATRIC" id="fig|1560234.3.peg.1450"/>
<dbReference type="HAMAP" id="MF_00996">
    <property type="entry name" value="MqnD"/>
    <property type="match status" value="1"/>
</dbReference>
<comment type="pathway">
    <text evidence="1 4">Quinol/quinone metabolism; menaquinone biosynthesis.</text>
</comment>
<comment type="function">
    <text evidence="4">Catalyzes the conversion of cyclic dehypoxanthine futalosine (cyclic DHFL) into 1,4-dihydroxy-6-naphthoate, a step in the biosynthesis of menaquinone (MK, vitamin K2).</text>
</comment>
<dbReference type="RefSeq" id="WP_066856343.1">
    <property type="nucleotide sequence ID" value="NZ_JXMS01000021.1"/>
</dbReference>
<sequence>MQLELGISPCPNDTWIFFALANKKIAMPFDISMYMADVEDLNLRARKGDIAATKLSVAAMTDCLDNYILLRTGGALGRGCGPIVVTKQDTCFQSAREADKKVAIPGKLTTANMLLSLNNSLKGERVEMLFDEVMPAVQSGAVDAGVVIHEGRFTYENFGLKKVLDLGQWWENTTNLPLPLGAIAIRRDLGMETARQLEKAIRASLAYVREHPDEATAYIKEHAQEMDDKVIKEHIATFVNDFSMELGADGEYAIQLLLEKAFEIAGKPMPDLPIFVTE</sequence>
<dbReference type="Proteomes" id="UP000091979">
    <property type="component" value="Unassembled WGS sequence"/>
</dbReference>
<evidence type="ECO:0000313" key="6">
    <source>
        <dbReference type="Proteomes" id="UP000091979"/>
    </source>
</evidence>
<dbReference type="GO" id="GO:0016830">
    <property type="term" value="F:carbon-carbon lyase activity"/>
    <property type="evidence" value="ECO:0007669"/>
    <property type="project" value="UniProtKB-UniRule"/>
</dbReference>
<feature type="active site" description="Proton acceptor" evidence="4">
    <location>
        <position position="149"/>
    </location>
</feature>
<accession>A0A1B7XB35</accession>
<keyword evidence="2 4" id="KW-0474">Menaquinone biosynthesis</keyword>
<evidence type="ECO:0000256" key="3">
    <source>
        <dbReference type="ARBA" id="ARBA00023239"/>
    </source>
</evidence>
<comment type="similarity">
    <text evidence="4">Belongs to the MqnA/MqnD family. MqnD subfamily.</text>
</comment>
<gene>
    <name evidence="4" type="primary">mqnD</name>
    <name evidence="5" type="ORF">SP90_11785</name>
</gene>
<dbReference type="InterPro" id="IPR030869">
    <property type="entry name" value="MqnD"/>
</dbReference>
<evidence type="ECO:0000256" key="2">
    <source>
        <dbReference type="ARBA" id="ARBA00022428"/>
    </source>
</evidence>
<dbReference type="CDD" id="cd13635">
    <property type="entry name" value="PBP2_Ttha1568_Mqnd"/>
    <property type="match status" value="1"/>
</dbReference>
<proteinExistence type="inferred from homology"/>
<evidence type="ECO:0000256" key="1">
    <source>
        <dbReference type="ARBA" id="ARBA00004863"/>
    </source>
</evidence>
<feature type="binding site" evidence="4">
    <location>
        <begin position="54"/>
        <end position="56"/>
    </location>
    <ligand>
        <name>substrate</name>
    </ligand>
</feature>
<comment type="catalytic activity">
    <reaction evidence="4">
        <text>cyclic dehypoxanthinylfutalosinate = 1,4-dihydroxy-6-naphthoate + dihydroxyacetone</text>
        <dbReference type="Rhea" id="RHEA:33087"/>
        <dbReference type="ChEBI" id="CHEBI:16016"/>
        <dbReference type="ChEBI" id="CHEBI:64254"/>
        <dbReference type="ChEBI" id="CHEBI:64270"/>
        <dbReference type="EC" id="4.1.99.29"/>
    </reaction>
</comment>
<keyword evidence="6" id="KW-1185">Reference proteome</keyword>
<dbReference type="Pfam" id="PF02621">
    <property type="entry name" value="VitK2_biosynth"/>
    <property type="match status" value="1"/>
</dbReference>
<evidence type="ECO:0000313" key="5">
    <source>
        <dbReference type="EMBL" id="OBQ46565.1"/>
    </source>
</evidence>
<dbReference type="OrthoDB" id="9809439at2"/>
<name>A0A1B7XB35_9BACT</name>
<dbReference type="STRING" id="1560234.SP90_11785"/>
<dbReference type="PANTHER" id="PTHR37167:SF1">
    <property type="entry name" value="1,4-DIHYDROXY-6-NAPHTOATE SYNTHASE"/>
    <property type="match status" value="1"/>
</dbReference>
<reference evidence="5 6" key="1">
    <citation type="submission" date="2015-01" db="EMBL/GenBank/DDBJ databases">
        <title>Desulfovibrio sp. JC271 draft genome sequence.</title>
        <authorList>
            <person name="Shivani Y."/>
            <person name="Subhash Y."/>
            <person name="Sasikala C."/>
            <person name="Ramana C.V."/>
        </authorList>
    </citation>
    <scope>NUCLEOTIDE SEQUENCE [LARGE SCALE GENOMIC DNA]</scope>
    <source>
        <strain evidence="5 6">JC271</strain>
    </source>
</reference>
<dbReference type="InterPro" id="IPR003773">
    <property type="entry name" value="Menaquinone_biosynth"/>
</dbReference>
<comment type="caution">
    <text evidence="5">The sequence shown here is derived from an EMBL/GenBank/DDBJ whole genome shotgun (WGS) entry which is preliminary data.</text>
</comment>
<dbReference type="AlphaFoldDB" id="A0A1B7XB35"/>
<dbReference type="GO" id="GO:0009234">
    <property type="term" value="P:menaquinone biosynthetic process"/>
    <property type="evidence" value="ECO:0007669"/>
    <property type="project" value="UniProtKB-UniRule"/>
</dbReference>
<evidence type="ECO:0000256" key="4">
    <source>
        <dbReference type="HAMAP-Rule" id="MF_00996"/>
    </source>
</evidence>
<dbReference type="SUPFAM" id="SSF53850">
    <property type="entry name" value="Periplasmic binding protein-like II"/>
    <property type="match status" value="1"/>
</dbReference>
<protein>
    <recommendedName>
        <fullName evidence="4">1,4-dihydroxy-6-naphtoate synthase</fullName>
        <ecNumber evidence="4">4.1.99.29</ecNumber>
    </recommendedName>
    <alternativeName>
        <fullName evidence="4">Menaquinone biosynthetic enzyme MqnD</fullName>
    </alternativeName>
</protein>
<dbReference type="EC" id="4.1.99.29" evidence="4"/>
<dbReference type="Gene3D" id="3.40.190.10">
    <property type="entry name" value="Periplasmic binding protein-like II"/>
    <property type="match status" value="2"/>
</dbReference>
<dbReference type="EMBL" id="JXMS01000021">
    <property type="protein sequence ID" value="OBQ46565.1"/>
    <property type="molecule type" value="Genomic_DNA"/>
</dbReference>